<dbReference type="PROSITE" id="PS51192">
    <property type="entry name" value="HELICASE_ATP_BIND_1"/>
    <property type="match status" value="1"/>
</dbReference>
<feature type="domain" description="Helicase ATP-binding" evidence="10">
    <location>
        <begin position="83"/>
        <end position="220"/>
    </location>
</feature>
<dbReference type="GO" id="GO:0005681">
    <property type="term" value="C:spliceosomal complex"/>
    <property type="evidence" value="ECO:0007669"/>
    <property type="project" value="TreeGrafter"/>
</dbReference>
<dbReference type="Pfam" id="PF21010">
    <property type="entry name" value="HA2_C"/>
    <property type="match status" value="1"/>
</dbReference>
<dbReference type="AlphaFoldDB" id="A0A7R9DZS5"/>
<dbReference type="EMBL" id="OB792677">
    <property type="protein sequence ID" value="CAD7423472.1"/>
    <property type="molecule type" value="Genomic_DNA"/>
</dbReference>
<evidence type="ECO:0000256" key="8">
    <source>
        <dbReference type="ARBA" id="ARBA00047984"/>
    </source>
</evidence>
<dbReference type="InterPro" id="IPR027417">
    <property type="entry name" value="P-loop_NTPase"/>
</dbReference>
<dbReference type="PROSITE" id="PS51194">
    <property type="entry name" value="HELICASE_CTER"/>
    <property type="match status" value="1"/>
</dbReference>
<dbReference type="InterPro" id="IPR007502">
    <property type="entry name" value="Helicase-assoc_dom"/>
</dbReference>
<dbReference type="Pfam" id="PF00271">
    <property type="entry name" value="Helicase_C"/>
    <property type="match status" value="1"/>
</dbReference>
<feature type="region of interest" description="Disordered" evidence="9">
    <location>
        <begin position="727"/>
        <end position="761"/>
    </location>
</feature>
<name>A0A7R9DZS5_9NEOP</name>
<dbReference type="Pfam" id="PF04408">
    <property type="entry name" value="WHD_HA2"/>
    <property type="match status" value="1"/>
</dbReference>
<dbReference type="GO" id="GO:0006397">
    <property type="term" value="P:mRNA processing"/>
    <property type="evidence" value="ECO:0007669"/>
    <property type="project" value="UniProtKB-KW"/>
</dbReference>
<dbReference type="GO" id="GO:0008380">
    <property type="term" value="P:RNA splicing"/>
    <property type="evidence" value="ECO:0007669"/>
    <property type="project" value="UniProtKB-KW"/>
</dbReference>
<evidence type="ECO:0000259" key="10">
    <source>
        <dbReference type="PROSITE" id="PS51192"/>
    </source>
</evidence>
<dbReference type="GO" id="GO:0016787">
    <property type="term" value="F:hydrolase activity"/>
    <property type="evidence" value="ECO:0007669"/>
    <property type="project" value="UniProtKB-KW"/>
</dbReference>
<dbReference type="FunFam" id="1.20.120.1080:FF:000003">
    <property type="entry name" value="Pre-mRNA-splicing factor ATP-dependent RNA helicase PRP43"/>
    <property type="match status" value="1"/>
</dbReference>
<evidence type="ECO:0000313" key="12">
    <source>
        <dbReference type="EMBL" id="CAD7423472.1"/>
    </source>
</evidence>
<dbReference type="PANTHER" id="PTHR18934:SF109">
    <property type="entry name" value="ATP-DEPENDENT RNA HELICASE DHX15 HOMOLOG"/>
    <property type="match status" value="1"/>
</dbReference>
<dbReference type="CDD" id="cd18791">
    <property type="entry name" value="SF2_C_RHA"/>
    <property type="match status" value="1"/>
</dbReference>
<dbReference type="GO" id="GO:0005524">
    <property type="term" value="F:ATP binding"/>
    <property type="evidence" value="ECO:0007669"/>
    <property type="project" value="UniProtKB-KW"/>
</dbReference>
<dbReference type="InterPro" id="IPR011709">
    <property type="entry name" value="DEAD-box_helicase_OB_fold"/>
</dbReference>
<gene>
    <name evidence="12" type="ORF">TMSB3V08_LOCUS460</name>
</gene>
<dbReference type="FunFam" id="3.40.50.300:FF:002859">
    <property type="entry name" value="putative pre-mRNA-splicing factor ATP-dependent RNA helicase DHX16 isoform X1"/>
    <property type="match status" value="1"/>
</dbReference>
<dbReference type="GO" id="GO:0003723">
    <property type="term" value="F:RNA binding"/>
    <property type="evidence" value="ECO:0007669"/>
    <property type="project" value="TreeGrafter"/>
</dbReference>
<reference evidence="12" key="1">
    <citation type="submission" date="2020-11" db="EMBL/GenBank/DDBJ databases">
        <authorList>
            <person name="Tran Van P."/>
        </authorList>
    </citation>
    <scope>NUCLEOTIDE SEQUENCE</scope>
</reference>
<comment type="catalytic activity">
    <reaction evidence="8">
        <text>ATP + H2O = ADP + phosphate + H(+)</text>
        <dbReference type="Rhea" id="RHEA:13065"/>
        <dbReference type="ChEBI" id="CHEBI:15377"/>
        <dbReference type="ChEBI" id="CHEBI:15378"/>
        <dbReference type="ChEBI" id="CHEBI:30616"/>
        <dbReference type="ChEBI" id="CHEBI:43474"/>
        <dbReference type="ChEBI" id="CHEBI:456216"/>
        <dbReference type="EC" id="3.6.4.13"/>
    </reaction>
</comment>
<evidence type="ECO:0000256" key="6">
    <source>
        <dbReference type="ARBA" id="ARBA00022840"/>
    </source>
</evidence>
<dbReference type="SUPFAM" id="SSF52540">
    <property type="entry name" value="P-loop containing nucleoside triphosphate hydrolases"/>
    <property type="match status" value="1"/>
</dbReference>
<feature type="domain" description="Helicase C-terminal" evidence="11">
    <location>
        <begin position="245"/>
        <end position="408"/>
    </location>
</feature>
<protein>
    <recommendedName>
        <fullName evidence="1">RNA helicase</fullName>
        <ecNumber evidence="1">3.6.4.13</ecNumber>
    </recommendedName>
</protein>
<evidence type="ECO:0000256" key="4">
    <source>
        <dbReference type="ARBA" id="ARBA00022801"/>
    </source>
</evidence>
<evidence type="ECO:0000256" key="9">
    <source>
        <dbReference type="SAM" id="MobiDB-lite"/>
    </source>
</evidence>
<feature type="compositionally biased region" description="Basic and acidic residues" evidence="9">
    <location>
        <begin position="17"/>
        <end position="35"/>
    </location>
</feature>
<evidence type="ECO:0000256" key="7">
    <source>
        <dbReference type="ARBA" id="ARBA00023187"/>
    </source>
</evidence>
<dbReference type="Gene3D" id="1.20.120.1080">
    <property type="match status" value="1"/>
</dbReference>
<evidence type="ECO:0000256" key="5">
    <source>
        <dbReference type="ARBA" id="ARBA00022806"/>
    </source>
</evidence>
<dbReference type="PANTHER" id="PTHR18934">
    <property type="entry name" value="ATP-DEPENDENT RNA HELICASE"/>
    <property type="match status" value="1"/>
</dbReference>
<dbReference type="InterPro" id="IPR001650">
    <property type="entry name" value="Helicase_C-like"/>
</dbReference>
<evidence type="ECO:0000256" key="1">
    <source>
        <dbReference type="ARBA" id="ARBA00012552"/>
    </source>
</evidence>
<dbReference type="SMART" id="SM00487">
    <property type="entry name" value="DEXDc"/>
    <property type="match status" value="1"/>
</dbReference>
<keyword evidence="3" id="KW-0547">Nucleotide-binding</keyword>
<keyword evidence="2" id="KW-0507">mRNA processing</keyword>
<organism evidence="12">
    <name type="scientific">Timema monikensis</name>
    <dbReference type="NCBI Taxonomy" id="170555"/>
    <lineage>
        <taxon>Eukaryota</taxon>
        <taxon>Metazoa</taxon>
        <taxon>Ecdysozoa</taxon>
        <taxon>Arthropoda</taxon>
        <taxon>Hexapoda</taxon>
        <taxon>Insecta</taxon>
        <taxon>Pterygota</taxon>
        <taxon>Neoptera</taxon>
        <taxon>Polyneoptera</taxon>
        <taxon>Phasmatodea</taxon>
        <taxon>Timematodea</taxon>
        <taxon>Timematoidea</taxon>
        <taxon>Timematidae</taxon>
        <taxon>Timema</taxon>
    </lineage>
</organism>
<dbReference type="Gene3D" id="3.40.50.300">
    <property type="entry name" value="P-loop containing nucleotide triphosphate hydrolases"/>
    <property type="match status" value="3"/>
</dbReference>
<evidence type="ECO:0000259" key="11">
    <source>
        <dbReference type="PROSITE" id="PS51194"/>
    </source>
</evidence>
<dbReference type="Pfam" id="PF07717">
    <property type="entry name" value="OB_NTP_bind"/>
    <property type="match status" value="1"/>
</dbReference>
<keyword evidence="4" id="KW-0378">Hydrolase</keyword>
<evidence type="ECO:0000256" key="3">
    <source>
        <dbReference type="ARBA" id="ARBA00022741"/>
    </source>
</evidence>
<feature type="region of interest" description="Disordered" evidence="9">
    <location>
        <begin position="17"/>
        <end position="47"/>
    </location>
</feature>
<dbReference type="InterPro" id="IPR048333">
    <property type="entry name" value="HA2_WH"/>
</dbReference>
<keyword evidence="6" id="KW-0067">ATP-binding</keyword>
<dbReference type="EC" id="3.6.4.13" evidence="1"/>
<proteinExistence type="predicted"/>
<keyword evidence="7" id="KW-0508">mRNA splicing</keyword>
<evidence type="ECO:0000256" key="2">
    <source>
        <dbReference type="ARBA" id="ARBA00022664"/>
    </source>
</evidence>
<dbReference type="SMART" id="SM00847">
    <property type="entry name" value="HA2"/>
    <property type="match status" value="1"/>
</dbReference>
<accession>A0A7R9DZS5</accession>
<dbReference type="InterPro" id="IPR014001">
    <property type="entry name" value="Helicase_ATP-bd"/>
</dbReference>
<keyword evidence="5" id="KW-0347">Helicase</keyword>
<dbReference type="GO" id="GO:0003724">
    <property type="term" value="F:RNA helicase activity"/>
    <property type="evidence" value="ECO:0007669"/>
    <property type="project" value="UniProtKB-EC"/>
</dbReference>
<sequence length="761" mass="86714">MSKRRIEVVDPYVKRKTYDNDKDRTKDRDKEDRKLSSGVPLTSYPKPNLQVNPFTGLPYTPRYQEFLRKRITLPVWEYRAQFMKLLEENQCIVLVGETGSGKTTQIPQCVEYSRCKGKKGVACTQPRRVAAMSVAQRVSEEMDVCLGQEVGYSIRFEDCSSAKTLLKYAHERTLATDILMGVLKEVVKQRPDLKLVIMSATLDAGKFQQYFDNAPLMNVPGRTHPVEIFYTPEPERDYLEAAIRTVIQIHMCEEIAGDVLLFLTGQEEIEEACKRIKREIDNLGPEVGDLKCIPLYSTLPPNLQQRIFEPAPPCKPNGAVGRKVVVSTNIAETSLTIDGVVFVIDPGFAKQKKAFKNEMQDNTYPEILRSNLGSVVLQLKKLGIDDLVHFDFMDPPAPETLMRALELLNYLAALDDDGNLTDLGAVMAEFPLDPQLAKMLIASCNHNCSNEILSITAMLLTKQIPLAVCVRDATKLVGCGLPPLLHYLVPQCFVRPNEAKKAADDAKMRFAHIDGDHLTLLNVYHAFKQNSEDPQWCYDNFVNYRSLKSGDNVRQQLSRIMDRFNLKRTSTDFTSKDYYINIRKALVTGFFMQVAHLERTGHYLTIKDNQVVQLHPSTCLDHKPEWVIYNEFVLTTKNYIRTVTDIKPEWLLKLSPQYYDLINFPQCEAKRQLELLQAKMETRQYQEGSLLNIANQIYLSVMFYLNNFYSNIPEARIESEEVNPHLRGGRVENHLGKTTPSSPDRDSNLDLPVLGSRAQHD</sequence>